<dbReference type="GO" id="GO:0043165">
    <property type="term" value="P:Gram-negative-bacterium-type cell outer membrane assembly"/>
    <property type="evidence" value="ECO:0007669"/>
    <property type="project" value="InterPro"/>
</dbReference>
<keyword evidence="2" id="KW-0472">Membrane</keyword>
<dbReference type="GO" id="GO:0019867">
    <property type="term" value="C:outer membrane"/>
    <property type="evidence" value="ECO:0007669"/>
    <property type="project" value="InterPro"/>
</dbReference>
<sequence>MSRSLLNVFIGLVLVVMAGCGFQLRGDVPLPDNLKVMYIQGINIQSGMGLELKRSLKQNGIHVVNNYEKGSALLTILENTYERRVLSVGNNAKVNEYELYGSLQFKVTDDQGKLIVEPFKVQAIRDYQFDQTQVLSSDGEEAFLREQINQQLIDSVLRRLSAIK</sequence>
<gene>
    <name evidence="4" type="ORF">LCGC14_0523970</name>
</gene>
<dbReference type="GO" id="GO:1990351">
    <property type="term" value="C:transporter complex"/>
    <property type="evidence" value="ECO:0007669"/>
    <property type="project" value="TreeGrafter"/>
</dbReference>
<keyword evidence="1" id="KW-0732">Signal</keyword>
<accession>A0A0F9SFV9</accession>
<dbReference type="GO" id="GO:0015920">
    <property type="term" value="P:lipopolysaccharide transport"/>
    <property type="evidence" value="ECO:0007669"/>
    <property type="project" value="TreeGrafter"/>
</dbReference>
<dbReference type="PANTHER" id="PTHR38098:SF1">
    <property type="entry name" value="LPS-ASSEMBLY LIPOPROTEIN LPTE"/>
    <property type="match status" value="1"/>
</dbReference>
<dbReference type="Gene3D" id="3.30.160.150">
    <property type="entry name" value="Lipoprotein like domain"/>
    <property type="match status" value="1"/>
</dbReference>
<name>A0A0F9SFV9_9ZZZZ</name>
<proteinExistence type="inferred from homology"/>
<dbReference type="PROSITE" id="PS51257">
    <property type="entry name" value="PROKAR_LIPOPROTEIN"/>
    <property type="match status" value="1"/>
</dbReference>
<keyword evidence="3" id="KW-0998">Cell outer membrane</keyword>
<dbReference type="Pfam" id="PF04390">
    <property type="entry name" value="LptE"/>
    <property type="match status" value="1"/>
</dbReference>
<dbReference type="PANTHER" id="PTHR38098">
    <property type="entry name" value="LPS-ASSEMBLY LIPOPROTEIN LPTE"/>
    <property type="match status" value="1"/>
</dbReference>
<dbReference type="GO" id="GO:0001530">
    <property type="term" value="F:lipopolysaccharide binding"/>
    <property type="evidence" value="ECO:0007669"/>
    <property type="project" value="TreeGrafter"/>
</dbReference>
<evidence type="ECO:0000256" key="3">
    <source>
        <dbReference type="ARBA" id="ARBA00023237"/>
    </source>
</evidence>
<organism evidence="4">
    <name type="scientific">marine sediment metagenome</name>
    <dbReference type="NCBI Taxonomy" id="412755"/>
    <lineage>
        <taxon>unclassified sequences</taxon>
        <taxon>metagenomes</taxon>
        <taxon>ecological metagenomes</taxon>
    </lineage>
</organism>
<evidence type="ECO:0000313" key="4">
    <source>
        <dbReference type="EMBL" id="KKN61207.1"/>
    </source>
</evidence>
<dbReference type="HAMAP" id="MF_01186">
    <property type="entry name" value="LPS_assembly_LptE"/>
    <property type="match status" value="1"/>
</dbReference>
<evidence type="ECO:0000256" key="2">
    <source>
        <dbReference type="ARBA" id="ARBA00023136"/>
    </source>
</evidence>
<protein>
    <recommendedName>
        <fullName evidence="5">LPS-assembly lipoprotein LptE</fullName>
    </recommendedName>
</protein>
<dbReference type="EMBL" id="LAZR01000666">
    <property type="protein sequence ID" value="KKN61207.1"/>
    <property type="molecule type" value="Genomic_DNA"/>
</dbReference>
<reference evidence="4" key="1">
    <citation type="journal article" date="2015" name="Nature">
        <title>Complex archaea that bridge the gap between prokaryotes and eukaryotes.</title>
        <authorList>
            <person name="Spang A."/>
            <person name="Saw J.H."/>
            <person name="Jorgensen S.L."/>
            <person name="Zaremba-Niedzwiedzka K."/>
            <person name="Martijn J."/>
            <person name="Lind A.E."/>
            <person name="van Eijk R."/>
            <person name="Schleper C."/>
            <person name="Guy L."/>
            <person name="Ettema T.J."/>
        </authorList>
    </citation>
    <scope>NUCLEOTIDE SEQUENCE</scope>
</reference>
<evidence type="ECO:0008006" key="5">
    <source>
        <dbReference type="Google" id="ProtNLM"/>
    </source>
</evidence>
<dbReference type="InterPro" id="IPR007485">
    <property type="entry name" value="LPS_assembly_LptE"/>
</dbReference>
<comment type="caution">
    <text evidence="4">The sequence shown here is derived from an EMBL/GenBank/DDBJ whole genome shotgun (WGS) entry which is preliminary data.</text>
</comment>
<dbReference type="AlphaFoldDB" id="A0A0F9SFV9"/>
<evidence type="ECO:0000256" key="1">
    <source>
        <dbReference type="ARBA" id="ARBA00022729"/>
    </source>
</evidence>